<accession>A0ABU0UW85</accession>
<dbReference type="EMBL" id="JAUTBK010000002">
    <property type="protein sequence ID" value="MDQ1208553.1"/>
    <property type="molecule type" value="Genomic_DNA"/>
</dbReference>
<proteinExistence type="predicted"/>
<evidence type="ECO:0000256" key="1">
    <source>
        <dbReference type="SAM" id="MobiDB-lite"/>
    </source>
</evidence>
<feature type="compositionally biased region" description="Basic residues" evidence="1">
    <location>
        <begin position="34"/>
        <end position="47"/>
    </location>
</feature>
<gene>
    <name evidence="2" type="ORF">QE380_001476</name>
</gene>
<dbReference type="Proteomes" id="UP001233360">
    <property type="component" value="Unassembled WGS sequence"/>
</dbReference>
<sequence length="53" mass="6328">MKLKNTSQVRARNKVALSPLLHKSGLHETEQPRAQHRRDRKQAKQWLKHTNFE</sequence>
<feature type="region of interest" description="Disordered" evidence="1">
    <location>
        <begin position="1"/>
        <end position="53"/>
    </location>
</feature>
<name>A0ABU0UW85_ACIBI</name>
<comment type="caution">
    <text evidence="2">The sequence shown here is derived from an EMBL/GenBank/DDBJ whole genome shotgun (WGS) entry which is preliminary data.</text>
</comment>
<organism evidence="2 3">
    <name type="scientific">Acinetobacter baylyi</name>
    <dbReference type="NCBI Taxonomy" id="202950"/>
    <lineage>
        <taxon>Bacteria</taxon>
        <taxon>Pseudomonadati</taxon>
        <taxon>Pseudomonadota</taxon>
        <taxon>Gammaproteobacteria</taxon>
        <taxon>Moraxellales</taxon>
        <taxon>Moraxellaceae</taxon>
        <taxon>Acinetobacter</taxon>
    </lineage>
</organism>
<evidence type="ECO:0000313" key="3">
    <source>
        <dbReference type="Proteomes" id="UP001233360"/>
    </source>
</evidence>
<keyword evidence="3" id="KW-1185">Reference proteome</keyword>
<reference evidence="2 3" key="1">
    <citation type="submission" date="2023-07" db="EMBL/GenBank/DDBJ databases">
        <title>Functional and genomic diversity of the sorghum phyllosphere microbiome.</title>
        <authorList>
            <person name="Shade A."/>
        </authorList>
    </citation>
    <scope>NUCLEOTIDE SEQUENCE [LARGE SCALE GENOMIC DNA]</scope>
    <source>
        <strain evidence="2 3">SORGH_AS_0887</strain>
    </source>
</reference>
<protein>
    <submittedName>
        <fullName evidence="2">Uncharacterized protein</fullName>
    </submittedName>
</protein>
<dbReference type="RefSeq" id="WP_162937168.1">
    <property type="nucleotide sequence ID" value="NZ_JAUTBK010000002.1"/>
</dbReference>
<feature type="compositionally biased region" description="Polar residues" evidence="1">
    <location>
        <begin position="1"/>
        <end position="10"/>
    </location>
</feature>
<evidence type="ECO:0000313" key="2">
    <source>
        <dbReference type="EMBL" id="MDQ1208553.1"/>
    </source>
</evidence>